<feature type="domain" description="Gelsolin-like" evidence="2">
    <location>
        <begin position="405"/>
        <end position="486"/>
    </location>
</feature>
<feature type="domain" description="Gelsolin-like" evidence="2">
    <location>
        <begin position="263"/>
        <end position="339"/>
    </location>
</feature>
<dbReference type="Pfam" id="PF00626">
    <property type="entry name" value="Gelsolin"/>
    <property type="match status" value="6"/>
</dbReference>
<proteinExistence type="predicted"/>
<dbReference type="PANTHER" id="PTHR11977:SF131">
    <property type="entry name" value="GELSOLIN-LIKE DOMAIN-CONTAINING PROTEIN"/>
    <property type="match status" value="1"/>
</dbReference>
<reference evidence="3 4" key="1">
    <citation type="submission" date="2024-02" db="EMBL/GenBank/DDBJ databases">
        <authorList>
            <person name="Daric V."/>
            <person name="Darras S."/>
        </authorList>
    </citation>
    <scope>NUCLEOTIDE SEQUENCE [LARGE SCALE GENOMIC DNA]</scope>
</reference>
<dbReference type="InterPro" id="IPR007123">
    <property type="entry name" value="Gelsolin-like_dom"/>
</dbReference>
<dbReference type="SUPFAM" id="SSF55753">
    <property type="entry name" value="Actin depolymerizing proteins"/>
    <property type="match status" value="5"/>
</dbReference>
<dbReference type="CDD" id="cd11288">
    <property type="entry name" value="gelsolin_S5_like"/>
    <property type="match status" value="1"/>
</dbReference>
<dbReference type="InterPro" id="IPR029006">
    <property type="entry name" value="ADF-H/Gelsolin-like_dom_sf"/>
</dbReference>
<dbReference type="Gene3D" id="3.40.20.10">
    <property type="entry name" value="Severin"/>
    <property type="match status" value="6"/>
</dbReference>
<feature type="domain" description="Gelsolin-like" evidence="2">
    <location>
        <begin position="25"/>
        <end position="106"/>
    </location>
</feature>
<evidence type="ECO:0000313" key="3">
    <source>
        <dbReference type="EMBL" id="CAK8673662.1"/>
    </source>
</evidence>
<dbReference type="SMART" id="SM00262">
    <property type="entry name" value="GEL"/>
    <property type="match status" value="6"/>
</dbReference>
<dbReference type="CDD" id="cd11290">
    <property type="entry name" value="gelsolin_S1_like"/>
    <property type="match status" value="1"/>
</dbReference>
<sequence length="734" mass="81265">MSSTAEIAKAGKKAGLQIWRIEKMELAPVPVTQYGNFYTGDSYIVMHTQASKGGNLTWNLHFWLGKESSQDERGAAAILTTQIDDSLGGGPIQYRELQDDESPTFMGYFKKGVKYQRGGCASGFKHARTNISDVKRLLHVKGRRSVRATEVEMSWKSFNQGDIFIVEVENDIYQWNGSMSNRYERLKACELVNNIKNEEKGGKGKITILDEGDAIPSKMMKALSGTPKDIGPEIKDDAPVKTQASNKPAELYRVSSDTGRLKVDKVATAPLQQGALDSGDCFILDNGVNNMIFVWKGKGASKDERSGAMSNALTFITDHNYSPRTKVQVMAEGSESILFTQFFQDWKKKDQSVGLGKKYTYSKVAKIDKVKFDVKALYEKPKFAAQHGMVDDGSGKVEVWRVEGNKLAEVKKEDYGKFFAGDCYLILYTYVPSGREEYIIYYWQGNDATKEEIAGSAFFATQLDDKHGQRPVQCRVVQGKEPKHMLSIFGHPLIIQKGGYSRQAGKNVGVSDTGLYQVRSTAAGGTKAIQVDTSASMLNSNDAFLLKVKSKSYVWAGLGASDIEIDAANYVAGVLGNGAKPTLVKEGQEPADFWSALGGKKEYASAPRMQEDFDANPPKLFAISNAKGNVMIEEIPGDFAQSDLEPDDVMMLDAWDQVFVWIGDGANAEERKEAPGLVQEYISKDPRGRDSNCPMISVKMNNEPVTFTGYFPSWDHKFFAGKKSYADRMKMLHS</sequence>
<organism evidence="3 4">
    <name type="scientific">Clavelina lepadiformis</name>
    <name type="common">Light-bulb sea squirt</name>
    <name type="synonym">Ascidia lepadiformis</name>
    <dbReference type="NCBI Taxonomy" id="159417"/>
    <lineage>
        <taxon>Eukaryota</taxon>
        <taxon>Metazoa</taxon>
        <taxon>Chordata</taxon>
        <taxon>Tunicata</taxon>
        <taxon>Ascidiacea</taxon>
        <taxon>Aplousobranchia</taxon>
        <taxon>Clavelinidae</taxon>
        <taxon>Clavelina</taxon>
    </lineage>
</organism>
<dbReference type="InterPro" id="IPR036180">
    <property type="entry name" value="Gelsolin-like_dom_sf"/>
</dbReference>
<dbReference type="PANTHER" id="PTHR11977">
    <property type="entry name" value="VILLIN"/>
    <property type="match status" value="1"/>
</dbReference>
<dbReference type="CDD" id="cd11292">
    <property type="entry name" value="gelsolin_S3_like"/>
    <property type="match status" value="1"/>
</dbReference>
<evidence type="ECO:0000259" key="2">
    <source>
        <dbReference type="Pfam" id="PF00626"/>
    </source>
</evidence>
<protein>
    <recommendedName>
        <fullName evidence="2">Gelsolin-like domain-containing protein</fullName>
    </recommendedName>
</protein>
<keyword evidence="4" id="KW-1185">Reference proteome</keyword>
<dbReference type="EMBL" id="CAWYQH010000002">
    <property type="protein sequence ID" value="CAK8673662.1"/>
    <property type="molecule type" value="Genomic_DNA"/>
</dbReference>
<dbReference type="InterPro" id="IPR007122">
    <property type="entry name" value="Villin/Gelsolin"/>
</dbReference>
<feature type="domain" description="Gelsolin-like" evidence="2">
    <location>
        <begin position="145"/>
        <end position="213"/>
    </location>
</feature>
<dbReference type="CDD" id="cd11293">
    <property type="entry name" value="gelsolin_S4_like"/>
    <property type="match status" value="1"/>
</dbReference>
<gene>
    <name evidence="3" type="ORF">CVLEPA_LOCUS3426</name>
</gene>
<feature type="domain" description="Gelsolin-like" evidence="2">
    <location>
        <begin position="632"/>
        <end position="707"/>
    </location>
</feature>
<evidence type="ECO:0000256" key="1">
    <source>
        <dbReference type="ARBA" id="ARBA00023203"/>
    </source>
</evidence>
<keyword evidence="1" id="KW-0009">Actin-binding</keyword>
<dbReference type="PRINTS" id="PR00597">
    <property type="entry name" value="GELSOLIN"/>
</dbReference>
<name>A0ABP0F1S2_CLALP</name>
<evidence type="ECO:0000313" key="4">
    <source>
        <dbReference type="Proteomes" id="UP001642483"/>
    </source>
</evidence>
<accession>A0ABP0F1S2</accession>
<dbReference type="Proteomes" id="UP001642483">
    <property type="component" value="Unassembled WGS sequence"/>
</dbReference>
<dbReference type="CDD" id="cd11291">
    <property type="entry name" value="gelsolin_S6_like"/>
    <property type="match status" value="1"/>
</dbReference>
<feature type="domain" description="Gelsolin-like" evidence="2">
    <location>
        <begin position="528"/>
        <end position="594"/>
    </location>
</feature>
<dbReference type="SUPFAM" id="SSF82754">
    <property type="entry name" value="C-terminal, gelsolin-like domain of Sec23/24"/>
    <property type="match status" value="1"/>
</dbReference>
<dbReference type="CDD" id="cd11289">
    <property type="entry name" value="gelsolin_S2_like"/>
    <property type="match status" value="1"/>
</dbReference>
<comment type="caution">
    <text evidence="3">The sequence shown here is derived from an EMBL/GenBank/DDBJ whole genome shotgun (WGS) entry which is preliminary data.</text>
</comment>